<name>A0ACB7Z2K6_9ERIC</name>
<organism evidence="1 2">
    <name type="scientific">Vaccinium darrowii</name>
    <dbReference type="NCBI Taxonomy" id="229202"/>
    <lineage>
        <taxon>Eukaryota</taxon>
        <taxon>Viridiplantae</taxon>
        <taxon>Streptophyta</taxon>
        <taxon>Embryophyta</taxon>
        <taxon>Tracheophyta</taxon>
        <taxon>Spermatophyta</taxon>
        <taxon>Magnoliopsida</taxon>
        <taxon>eudicotyledons</taxon>
        <taxon>Gunneridae</taxon>
        <taxon>Pentapetalae</taxon>
        <taxon>asterids</taxon>
        <taxon>Ericales</taxon>
        <taxon>Ericaceae</taxon>
        <taxon>Vaccinioideae</taxon>
        <taxon>Vaccinieae</taxon>
        <taxon>Vaccinium</taxon>
    </lineage>
</organism>
<keyword evidence="2" id="KW-1185">Reference proteome</keyword>
<gene>
    <name evidence="1" type="ORF">Vadar_008228</name>
</gene>
<protein>
    <submittedName>
        <fullName evidence="1">Uncharacterized protein</fullName>
    </submittedName>
</protein>
<evidence type="ECO:0000313" key="2">
    <source>
        <dbReference type="Proteomes" id="UP000828048"/>
    </source>
</evidence>
<evidence type="ECO:0000313" key="1">
    <source>
        <dbReference type="EMBL" id="KAH7860021.1"/>
    </source>
</evidence>
<comment type="caution">
    <text evidence="1">The sequence shown here is derived from an EMBL/GenBank/DDBJ whole genome shotgun (WGS) entry which is preliminary data.</text>
</comment>
<accession>A0ACB7Z2K6</accession>
<sequence length="470" mass="53186">MNKSMDRSSSDNGVWIPVVKNTRCHVHGMVNHRYQGFHTLFVDNLPVDVGINEFRELFNKYGVVRDVFIPLKRSKVSGNKFGFVRYDCHVSADVAISKANGIFFKERKLFVKYASFGKKDVIEDRRLEKSRNHGFKAEADFPNRTQSVHSIKIAEFGAPFLRNNRRVGSYAEALAGHKEERKLAYKMIDSVSTHEDQFSQVPMEAQSSEKGTEEDPNVSTIKPSQDLDSFVEDSLGLQSLFHEIHVGESVEKMSNHEKVLDGNPIDPSSLDEAASRVSDFEDLDLVSNDPIINKEPEELLDMGVDSLKTLKELKIDLVPSEHSLVASTLRHQLANQDVETQTPRILVDQKRISKERVDQLMQQVETIEASKSKLKNERENFAEDKKDLAGRVQAFENQLTSKEKIKQAEKLQQGSELARVRLKEMDLPNSILALEGNFTLPTTLKEDLEVVQISGGPIVLEVKLQEGRLE</sequence>
<reference evidence="1 2" key="1">
    <citation type="journal article" date="2021" name="Hortic Res">
        <title>High-quality reference genome and annotation aids understanding of berry development for evergreen blueberry (Vaccinium darrowii).</title>
        <authorList>
            <person name="Yu J."/>
            <person name="Hulse-Kemp A.M."/>
            <person name="Babiker E."/>
            <person name="Staton M."/>
        </authorList>
    </citation>
    <scope>NUCLEOTIDE SEQUENCE [LARGE SCALE GENOMIC DNA]</scope>
    <source>
        <strain evidence="2">cv. NJ 8807/NJ 8810</strain>
        <tissue evidence="1">Young leaf</tissue>
    </source>
</reference>
<dbReference type="EMBL" id="CM037154">
    <property type="protein sequence ID" value="KAH7860021.1"/>
    <property type="molecule type" value="Genomic_DNA"/>
</dbReference>
<dbReference type="Proteomes" id="UP000828048">
    <property type="component" value="Chromosome 4"/>
</dbReference>
<proteinExistence type="predicted"/>